<dbReference type="EMBL" id="JAHCDA010000003">
    <property type="protein sequence ID" value="MBS7812265.1"/>
    <property type="molecule type" value="Genomic_DNA"/>
</dbReference>
<feature type="transmembrane region" description="Helical" evidence="5">
    <location>
        <begin position="20"/>
        <end position="39"/>
    </location>
</feature>
<dbReference type="Pfam" id="PF05154">
    <property type="entry name" value="TM2"/>
    <property type="match status" value="1"/>
</dbReference>
<evidence type="ECO:0000256" key="3">
    <source>
        <dbReference type="ARBA" id="ARBA00022989"/>
    </source>
</evidence>
<name>A0ABS5QEZ1_9PROT</name>
<protein>
    <submittedName>
        <fullName evidence="7">TM2 domain-containing protein</fullName>
    </submittedName>
</protein>
<keyword evidence="3 5" id="KW-1133">Transmembrane helix</keyword>
<dbReference type="RefSeq" id="WP_213670974.1">
    <property type="nucleotide sequence ID" value="NZ_JAHCDA010000003.1"/>
</dbReference>
<organism evidence="7 8">
    <name type="scientific">Roseococcus pinisoli</name>
    <dbReference type="NCBI Taxonomy" id="2835040"/>
    <lineage>
        <taxon>Bacteria</taxon>
        <taxon>Pseudomonadati</taxon>
        <taxon>Pseudomonadota</taxon>
        <taxon>Alphaproteobacteria</taxon>
        <taxon>Acetobacterales</taxon>
        <taxon>Roseomonadaceae</taxon>
        <taxon>Roseococcus</taxon>
    </lineage>
</organism>
<keyword evidence="2 5" id="KW-0812">Transmembrane</keyword>
<evidence type="ECO:0000256" key="4">
    <source>
        <dbReference type="ARBA" id="ARBA00023136"/>
    </source>
</evidence>
<proteinExistence type="predicted"/>
<dbReference type="PANTHER" id="PTHR21016:SF25">
    <property type="entry name" value="TM2 DOMAIN-CONTAINING PROTEIN DDB_G0277895-RELATED"/>
    <property type="match status" value="1"/>
</dbReference>
<evidence type="ECO:0000313" key="7">
    <source>
        <dbReference type="EMBL" id="MBS7812265.1"/>
    </source>
</evidence>
<keyword evidence="8" id="KW-1185">Reference proteome</keyword>
<evidence type="ECO:0000313" key="8">
    <source>
        <dbReference type="Proteomes" id="UP000766336"/>
    </source>
</evidence>
<reference evidence="7 8" key="1">
    <citation type="submission" date="2021-05" db="EMBL/GenBank/DDBJ databases">
        <title>Roseococcus sp. XZZS9, whole genome shotgun sequencing project.</title>
        <authorList>
            <person name="Zhao G."/>
            <person name="Shen L."/>
        </authorList>
    </citation>
    <scope>NUCLEOTIDE SEQUENCE [LARGE SCALE GENOMIC DNA]</scope>
    <source>
        <strain evidence="7 8">XZZS9</strain>
    </source>
</reference>
<comment type="subcellular location">
    <subcellularLocation>
        <location evidence="1">Membrane</location>
        <topology evidence="1">Multi-pass membrane protein</topology>
    </subcellularLocation>
</comment>
<accession>A0ABS5QEZ1</accession>
<comment type="caution">
    <text evidence="7">The sequence shown here is derived from an EMBL/GenBank/DDBJ whole genome shotgun (WGS) entry which is preliminary data.</text>
</comment>
<feature type="domain" description="TM2" evidence="6">
    <location>
        <begin position="21"/>
        <end position="66"/>
    </location>
</feature>
<dbReference type="InterPro" id="IPR007829">
    <property type="entry name" value="TM2"/>
</dbReference>
<sequence length="104" mass="11855">MTTPAGPSDDMIARLRYEAASRSVVVAYLLWFFLGYGGVHRMYLQRWISGLLMLMLFGVSMLLTVILVGYLGLGLIILWWLLDALLIPGMTERHNARLIDRLTR</sequence>
<gene>
    <name evidence="7" type="ORF">KHU32_15045</name>
</gene>
<dbReference type="InterPro" id="IPR050932">
    <property type="entry name" value="TM2D1-3-like"/>
</dbReference>
<evidence type="ECO:0000259" key="6">
    <source>
        <dbReference type="Pfam" id="PF05154"/>
    </source>
</evidence>
<evidence type="ECO:0000256" key="1">
    <source>
        <dbReference type="ARBA" id="ARBA00004141"/>
    </source>
</evidence>
<keyword evidence="4 5" id="KW-0472">Membrane</keyword>
<dbReference type="Proteomes" id="UP000766336">
    <property type="component" value="Unassembled WGS sequence"/>
</dbReference>
<evidence type="ECO:0000256" key="2">
    <source>
        <dbReference type="ARBA" id="ARBA00022692"/>
    </source>
</evidence>
<evidence type="ECO:0000256" key="5">
    <source>
        <dbReference type="SAM" id="Phobius"/>
    </source>
</evidence>
<dbReference type="PANTHER" id="PTHR21016">
    <property type="entry name" value="BETA-AMYLOID BINDING PROTEIN-RELATED"/>
    <property type="match status" value="1"/>
</dbReference>
<feature type="transmembrane region" description="Helical" evidence="5">
    <location>
        <begin position="51"/>
        <end position="82"/>
    </location>
</feature>